<dbReference type="InterPro" id="IPR035897">
    <property type="entry name" value="Toll_tir_struct_dom_sf"/>
</dbReference>
<organism evidence="3 4">
    <name type="scientific">Pseudonocardia charpentierae</name>
    <dbReference type="NCBI Taxonomy" id="3075545"/>
    <lineage>
        <taxon>Bacteria</taxon>
        <taxon>Bacillati</taxon>
        <taxon>Actinomycetota</taxon>
        <taxon>Actinomycetes</taxon>
        <taxon>Pseudonocardiales</taxon>
        <taxon>Pseudonocardiaceae</taxon>
        <taxon>Pseudonocardia</taxon>
    </lineage>
</organism>
<comment type="caution">
    <text evidence="3">The sequence shown here is derived from an EMBL/GenBank/DDBJ whole genome shotgun (WGS) entry which is preliminary data.</text>
</comment>
<dbReference type="Pfam" id="PF13676">
    <property type="entry name" value="TIR_2"/>
    <property type="match status" value="1"/>
</dbReference>
<dbReference type="InterPro" id="IPR000157">
    <property type="entry name" value="TIR_dom"/>
</dbReference>
<gene>
    <name evidence="3" type="ORF">RM445_12295</name>
</gene>
<dbReference type="Gene3D" id="3.40.50.10140">
    <property type="entry name" value="Toll/interleukin-1 receptor homology (TIR) domain"/>
    <property type="match status" value="1"/>
</dbReference>
<evidence type="ECO:0000313" key="3">
    <source>
        <dbReference type="EMBL" id="MDT0350303.1"/>
    </source>
</evidence>
<sequence>MEVTDVGELEIRVVNFSFSDADGVPRRVAGSQWAVSALPPTSRRSEPERSHAPPRPRGKVFISYRREDAQELANYLYVELSREFGPERVFLDRSRRQLGVDFRVRLKAELESSTAMLVVIGPAWNPLIKQEEQTRRLDLQRDHVRYEIRTGLQLEIPVIPVLFRKVDMPKPEELPEDLRGLSFFEKSEIHDTRFEADIREIVDALRPYVGLQ</sequence>
<keyword evidence="4" id="KW-1185">Reference proteome</keyword>
<dbReference type="SUPFAM" id="SSF52200">
    <property type="entry name" value="Toll/Interleukin receptor TIR domain"/>
    <property type="match status" value="1"/>
</dbReference>
<accession>A0ABU2NBA7</accession>
<evidence type="ECO:0000256" key="1">
    <source>
        <dbReference type="SAM" id="MobiDB-lite"/>
    </source>
</evidence>
<reference evidence="4" key="1">
    <citation type="submission" date="2023-07" db="EMBL/GenBank/DDBJ databases">
        <title>30 novel species of actinomycetes from the DSMZ collection.</title>
        <authorList>
            <person name="Nouioui I."/>
        </authorList>
    </citation>
    <scope>NUCLEOTIDE SEQUENCE [LARGE SCALE GENOMIC DNA]</scope>
    <source>
        <strain evidence="4">DSM 45834</strain>
    </source>
</reference>
<evidence type="ECO:0000313" key="4">
    <source>
        <dbReference type="Proteomes" id="UP001183202"/>
    </source>
</evidence>
<proteinExistence type="predicted"/>
<dbReference type="EMBL" id="JAVREJ010000007">
    <property type="protein sequence ID" value="MDT0350303.1"/>
    <property type="molecule type" value="Genomic_DNA"/>
</dbReference>
<dbReference type="PROSITE" id="PS50104">
    <property type="entry name" value="TIR"/>
    <property type="match status" value="1"/>
</dbReference>
<dbReference type="Proteomes" id="UP001183202">
    <property type="component" value="Unassembled WGS sequence"/>
</dbReference>
<keyword evidence="3" id="KW-0675">Receptor</keyword>
<name>A0ABU2NBA7_9PSEU</name>
<evidence type="ECO:0000259" key="2">
    <source>
        <dbReference type="PROSITE" id="PS50104"/>
    </source>
</evidence>
<feature type="domain" description="TIR" evidence="2">
    <location>
        <begin position="56"/>
        <end position="202"/>
    </location>
</feature>
<feature type="region of interest" description="Disordered" evidence="1">
    <location>
        <begin position="37"/>
        <end position="58"/>
    </location>
</feature>
<protein>
    <submittedName>
        <fullName evidence="3">Toll/interleukin-1 receptor domain-containing protein</fullName>
    </submittedName>
</protein>